<comment type="similarity">
    <text evidence="1 2">Belongs to the UPF0102 family.</text>
</comment>
<organism evidence="3 4">
    <name type="scientific">Rosenbergiella australiborealis</name>
    <dbReference type="NCBI Taxonomy" id="1544696"/>
    <lineage>
        <taxon>Bacteria</taxon>
        <taxon>Pseudomonadati</taxon>
        <taxon>Pseudomonadota</taxon>
        <taxon>Gammaproteobacteria</taxon>
        <taxon>Enterobacterales</taxon>
        <taxon>Erwiniaceae</taxon>
        <taxon>Rosenbergiella</taxon>
    </lineage>
</organism>
<sequence>MEPIYPRRYCARQLTRKQQGELMEKLACDYLQRAGLYSVAKNVTYRQGELDLIMLDGLTYVFVEVRYRKNHHFGGAAASITWRKQQKIKTAAAYWLLTQNKCLSTADCRFDVIAITGSQIDWIKNAFY</sequence>
<dbReference type="NCBIfam" id="NF009150">
    <property type="entry name" value="PRK12497.1-3"/>
    <property type="match status" value="1"/>
</dbReference>
<dbReference type="InterPro" id="IPR003509">
    <property type="entry name" value="UPF0102_YraN-like"/>
</dbReference>
<dbReference type="Gene3D" id="3.40.1350.10">
    <property type="match status" value="1"/>
</dbReference>
<dbReference type="SUPFAM" id="SSF52980">
    <property type="entry name" value="Restriction endonuclease-like"/>
    <property type="match status" value="1"/>
</dbReference>
<dbReference type="RefSeq" id="WP_214211901.1">
    <property type="nucleotide sequence ID" value="NZ_JABBFO010000001.1"/>
</dbReference>
<comment type="caution">
    <text evidence="3">The sequence shown here is derived from an EMBL/GenBank/DDBJ whole genome shotgun (WGS) entry which is preliminary data.</text>
</comment>
<evidence type="ECO:0000256" key="1">
    <source>
        <dbReference type="ARBA" id="ARBA00006738"/>
    </source>
</evidence>
<evidence type="ECO:0000256" key="2">
    <source>
        <dbReference type="HAMAP-Rule" id="MF_00048"/>
    </source>
</evidence>
<dbReference type="HAMAP" id="MF_00048">
    <property type="entry name" value="UPF0102"/>
    <property type="match status" value="1"/>
</dbReference>
<dbReference type="PANTHER" id="PTHR34039:SF1">
    <property type="entry name" value="UPF0102 PROTEIN YRAN"/>
    <property type="match status" value="1"/>
</dbReference>
<dbReference type="InterPro" id="IPR011335">
    <property type="entry name" value="Restrct_endonuc-II-like"/>
</dbReference>
<evidence type="ECO:0000313" key="3">
    <source>
        <dbReference type="EMBL" id="MBT0726083.1"/>
    </source>
</evidence>
<accession>A0ABS5T161</accession>
<reference evidence="3 4" key="1">
    <citation type="submission" date="2020-04" db="EMBL/GenBank/DDBJ databases">
        <title>Genome sequencing of Rosenbergiella species.</title>
        <authorList>
            <person name="Alvarez-Perez S."/>
            <person name="Lievens B."/>
        </authorList>
    </citation>
    <scope>NUCLEOTIDE SEQUENCE [LARGE SCALE GENOMIC DNA]</scope>
    <source>
        <strain evidence="3 4">CdVSA20.1</strain>
    </source>
</reference>
<dbReference type="Proteomes" id="UP000786875">
    <property type="component" value="Unassembled WGS sequence"/>
</dbReference>
<gene>
    <name evidence="3" type="ORF">HGT73_01600</name>
</gene>
<dbReference type="PANTHER" id="PTHR34039">
    <property type="entry name" value="UPF0102 PROTEIN YRAN"/>
    <property type="match status" value="1"/>
</dbReference>
<dbReference type="NCBIfam" id="TIGR00252">
    <property type="entry name" value="YraN family protein"/>
    <property type="match status" value="1"/>
</dbReference>
<dbReference type="InterPro" id="IPR011856">
    <property type="entry name" value="tRNA_endonuc-like_dom_sf"/>
</dbReference>
<dbReference type="Pfam" id="PF02021">
    <property type="entry name" value="UPF0102"/>
    <property type="match status" value="1"/>
</dbReference>
<evidence type="ECO:0000313" key="4">
    <source>
        <dbReference type="Proteomes" id="UP000786875"/>
    </source>
</evidence>
<name>A0ABS5T161_9GAMM</name>
<proteinExistence type="inferred from homology"/>
<protein>
    <recommendedName>
        <fullName evidence="2">UPF0102 protein HGT73_01600</fullName>
    </recommendedName>
</protein>
<keyword evidence="4" id="KW-1185">Reference proteome</keyword>
<dbReference type="EMBL" id="JABBFO010000001">
    <property type="protein sequence ID" value="MBT0726083.1"/>
    <property type="molecule type" value="Genomic_DNA"/>
</dbReference>